<dbReference type="SUPFAM" id="SSF53850">
    <property type="entry name" value="Periplasmic binding protein-like II"/>
    <property type="match status" value="1"/>
</dbReference>
<reference evidence="6" key="1">
    <citation type="journal article" date="2020" name="mSystems">
        <title>Genome- and Community-Level Interaction Insights into Carbon Utilization and Element Cycling Functions of Hydrothermarchaeota in Hydrothermal Sediment.</title>
        <authorList>
            <person name="Zhou Z."/>
            <person name="Liu Y."/>
            <person name="Xu W."/>
            <person name="Pan J."/>
            <person name="Luo Z.H."/>
            <person name="Li M."/>
        </authorList>
    </citation>
    <scope>NUCLEOTIDE SEQUENCE [LARGE SCALE GENOMIC DNA]</scope>
    <source>
        <strain evidence="6">SpSt-402</strain>
    </source>
</reference>
<dbReference type="InterPro" id="IPR036390">
    <property type="entry name" value="WH_DNA-bd_sf"/>
</dbReference>
<dbReference type="PRINTS" id="PR00039">
    <property type="entry name" value="HTHLYSR"/>
</dbReference>
<dbReference type="FunFam" id="1.10.10.10:FF:000001">
    <property type="entry name" value="LysR family transcriptional regulator"/>
    <property type="match status" value="1"/>
</dbReference>
<keyword evidence="2" id="KW-0805">Transcription regulation</keyword>
<dbReference type="GO" id="GO:0003700">
    <property type="term" value="F:DNA-binding transcription factor activity"/>
    <property type="evidence" value="ECO:0007669"/>
    <property type="project" value="InterPro"/>
</dbReference>
<dbReference type="InterPro" id="IPR000847">
    <property type="entry name" value="LysR_HTH_N"/>
</dbReference>
<dbReference type="PANTHER" id="PTHR30537:SF80">
    <property type="entry name" value="TRANSCRIPTIONAL REGULATOR"/>
    <property type="match status" value="1"/>
</dbReference>
<sequence>MDRIACMKSFVRVVETGSFSAVAREMETTQPSISKQIAALENYLDVQLLTRSTRHLSLTEAGDRFYEHCQQVLEVVAAAEASVGQRQQPTGVVRVSCPVSLGQLKIVPLLKPFFDRFPDVKVDLIMTDQFIDLVEAGVDLAIRVGHLQDTNLITRQIGVTRRVTVGTPAYFAQAGEPQIPEDLVDHNCIVYTHLATGNEWHFQQAQATIKVRVNGRFQANNSAAIRAAVLAGLGVAVSPIWLFGDAIHCGDLKVVLQNYQPVPLPIYAVYRRSRFQPAKVQCLIDFLADEFRHDPWISVSA</sequence>
<dbReference type="PANTHER" id="PTHR30537">
    <property type="entry name" value="HTH-TYPE TRANSCRIPTIONAL REGULATOR"/>
    <property type="match status" value="1"/>
</dbReference>
<keyword evidence="3" id="KW-0238">DNA-binding</keyword>
<evidence type="ECO:0000313" key="6">
    <source>
        <dbReference type="EMBL" id="HGW93127.1"/>
    </source>
</evidence>
<comment type="similarity">
    <text evidence="1">Belongs to the LysR transcriptional regulatory family.</text>
</comment>
<name>A0A832H0U9_9CYAN</name>
<dbReference type="InterPro" id="IPR058163">
    <property type="entry name" value="LysR-type_TF_proteobact-type"/>
</dbReference>
<accession>A0A832H0U9</accession>
<dbReference type="InterPro" id="IPR005119">
    <property type="entry name" value="LysR_subst-bd"/>
</dbReference>
<dbReference type="Pfam" id="PF03466">
    <property type="entry name" value="LysR_substrate"/>
    <property type="match status" value="1"/>
</dbReference>
<dbReference type="SUPFAM" id="SSF46785">
    <property type="entry name" value="Winged helix' DNA-binding domain"/>
    <property type="match status" value="1"/>
</dbReference>
<evidence type="ECO:0000256" key="3">
    <source>
        <dbReference type="ARBA" id="ARBA00023125"/>
    </source>
</evidence>
<dbReference type="AlphaFoldDB" id="A0A832H0U9"/>
<protein>
    <submittedName>
        <fullName evidence="6">LysR family transcriptional regulator</fullName>
    </submittedName>
</protein>
<dbReference type="PROSITE" id="PS50931">
    <property type="entry name" value="HTH_LYSR"/>
    <property type="match status" value="1"/>
</dbReference>
<organism evidence="6">
    <name type="scientific">Oscillatoriales cyanobacterium SpSt-402</name>
    <dbReference type="NCBI Taxonomy" id="2282168"/>
    <lineage>
        <taxon>Bacteria</taxon>
        <taxon>Bacillati</taxon>
        <taxon>Cyanobacteriota</taxon>
        <taxon>Cyanophyceae</taxon>
        <taxon>Oscillatoriophycideae</taxon>
        <taxon>Oscillatoriales</taxon>
    </lineage>
</organism>
<gene>
    <name evidence="6" type="ORF">ENR47_02405</name>
</gene>
<feature type="domain" description="HTH lysR-type" evidence="5">
    <location>
        <begin position="1"/>
        <end position="59"/>
    </location>
</feature>
<dbReference type="EMBL" id="DSRD01000160">
    <property type="protein sequence ID" value="HGW93127.1"/>
    <property type="molecule type" value="Genomic_DNA"/>
</dbReference>
<dbReference type="FunFam" id="3.40.190.290:FF:000001">
    <property type="entry name" value="Transcriptional regulator, LysR family"/>
    <property type="match status" value="1"/>
</dbReference>
<dbReference type="GO" id="GO:0003677">
    <property type="term" value="F:DNA binding"/>
    <property type="evidence" value="ECO:0007669"/>
    <property type="project" value="UniProtKB-KW"/>
</dbReference>
<keyword evidence="4" id="KW-0804">Transcription</keyword>
<evidence type="ECO:0000259" key="5">
    <source>
        <dbReference type="PROSITE" id="PS50931"/>
    </source>
</evidence>
<proteinExistence type="inferred from homology"/>
<dbReference type="Gene3D" id="1.10.10.10">
    <property type="entry name" value="Winged helix-like DNA-binding domain superfamily/Winged helix DNA-binding domain"/>
    <property type="match status" value="1"/>
</dbReference>
<dbReference type="Pfam" id="PF00126">
    <property type="entry name" value="HTH_1"/>
    <property type="match status" value="1"/>
</dbReference>
<evidence type="ECO:0000256" key="2">
    <source>
        <dbReference type="ARBA" id="ARBA00023015"/>
    </source>
</evidence>
<dbReference type="CDD" id="cd08422">
    <property type="entry name" value="PBP2_CrgA_like"/>
    <property type="match status" value="1"/>
</dbReference>
<evidence type="ECO:0000256" key="4">
    <source>
        <dbReference type="ARBA" id="ARBA00023163"/>
    </source>
</evidence>
<evidence type="ECO:0000256" key="1">
    <source>
        <dbReference type="ARBA" id="ARBA00009437"/>
    </source>
</evidence>
<dbReference type="InterPro" id="IPR036388">
    <property type="entry name" value="WH-like_DNA-bd_sf"/>
</dbReference>
<dbReference type="Gene3D" id="3.40.190.290">
    <property type="match status" value="1"/>
</dbReference>
<comment type="caution">
    <text evidence="6">The sequence shown here is derived from an EMBL/GenBank/DDBJ whole genome shotgun (WGS) entry which is preliminary data.</text>
</comment>